<dbReference type="InterPro" id="IPR033121">
    <property type="entry name" value="PEPTIDASE_A1"/>
</dbReference>
<keyword evidence="5" id="KW-1185">Reference proteome</keyword>
<evidence type="ECO:0000313" key="5">
    <source>
        <dbReference type="Proteomes" id="UP001278500"/>
    </source>
</evidence>
<dbReference type="Gene3D" id="2.40.70.10">
    <property type="entry name" value="Acid Proteases"/>
    <property type="match status" value="1"/>
</dbReference>
<evidence type="ECO:0000256" key="1">
    <source>
        <dbReference type="ARBA" id="ARBA00007447"/>
    </source>
</evidence>
<dbReference type="PROSITE" id="PS51767">
    <property type="entry name" value="PEPTIDASE_A1"/>
    <property type="match status" value="1"/>
</dbReference>
<dbReference type="RefSeq" id="XP_062676585.1">
    <property type="nucleotide sequence ID" value="XM_062831461.1"/>
</dbReference>
<feature type="chain" id="PRO_5041918129" evidence="2">
    <location>
        <begin position="24"/>
        <end position="181"/>
    </location>
</feature>
<dbReference type="InterPro" id="IPR034164">
    <property type="entry name" value="Pepsin-like_dom"/>
</dbReference>
<dbReference type="GO" id="GO:0004190">
    <property type="term" value="F:aspartic-type endopeptidase activity"/>
    <property type="evidence" value="ECO:0007669"/>
    <property type="project" value="InterPro"/>
</dbReference>
<feature type="domain" description="Peptidase A1" evidence="3">
    <location>
        <begin position="93"/>
        <end position="181"/>
    </location>
</feature>
<proteinExistence type="inferred from homology"/>
<sequence>MAAFPFLSAASLVLLQLALQCSAQRLNLTGPFHLTNHTSSQNLTAHTQLPLNLTTHTPGDGCVHLPIIHSTNVDHFARRGIQLALNNRSDVAYYAQLEIGTPPQTVYTQLDTGSFELWVNPDCATVSPSDSSFCQHIGHYNSSASSTATALGTNKTLRYGIGSANIGHSRNGAADGFFKCV</sequence>
<reference evidence="4" key="1">
    <citation type="journal article" date="2023" name="Mol. Phylogenet. Evol.">
        <title>Genome-scale phylogeny and comparative genomics of the fungal order Sordariales.</title>
        <authorList>
            <person name="Hensen N."/>
            <person name="Bonometti L."/>
            <person name="Westerberg I."/>
            <person name="Brannstrom I.O."/>
            <person name="Guillou S."/>
            <person name="Cros-Aarteil S."/>
            <person name="Calhoun S."/>
            <person name="Haridas S."/>
            <person name="Kuo A."/>
            <person name="Mondo S."/>
            <person name="Pangilinan J."/>
            <person name="Riley R."/>
            <person name="LaButti K."/>
            <person name="Andreopoulos B."/>
            <person name="Lipzen A."/>
            <person name="Chen C."/>
            <person name="Yan M."/>
            <person name="Daum C."/>
            <person name="Ng V."/>
            <person name="Clum A."/>
            <person name="Steindorff A."/>
            <person name="Ohm R.A."/>
            <person name="Martin F."/>
            <person name="Silar P."/>
            <person name="Natvig D.O."/>
            <person name="Lalanne C."/>
            <person name="Gautier V."/>
            <person name="Ament-Velasquez S.L."/>
            <person name="Kruys A."/>
            <person name="Hutchinson M.I."/>
            <person name="Powell A.J."/>
            <person name="Barry K."/>
            <person name="Miller A.N."/>
            <person name="Grigoriev I.V."/>
            <person name="Debuchy R."/>
            <person name="Gladieux P."/>
            <person name="Hiltunen Thoren M."/>
            <person name="Johannesson H."/>
        </authorList>
    </citation>
    <scope>NUCLEOTIDE SEQUENCE</scope>
    <source>
        <strain evidence="4">CBS 560.94</strain>
    </source>
</reference>
<dbReference type="GO" id="GO:0006508">
    <property type="term" value="P:proteolysis"/>
    <property type="evidence" value="ECO:0007669"/>
    <property type="project" value="InterPro"/>
</dbReference>
<dbReference type="CDD" id="cd05471">
    <property type="entry name" value="pepsin_like"/>
    <property type="match status" value="1"/>
</dbReference>
<dbReference type="AlphaFoldDB" id="A0AAE0J029"/>
<dbReference type="GeneID" id="87868615"/>
<dbReference type="Pfam" id="PF00026">
    <property type="entry name" value="Asp"/>
    <property type="match status" value="1"/>
</dbReference>
<reference evidence="4" key="2">
    <citation type="submission" date="2023-06" db="EMBL/GenBank/DDBJ databases">
        <authorList>
            <consortium name="Lawrence Berkeley National Laboratory"/>
            <person name="Haridas S."/>
            <person name="Hensen N."/>
            <person name="Bonometti L."/>
            <person name="Westerberg I."/>
            <person name="Brannstrom I.O."/>
            <person name="Guillou S."/>
            <person name="Cros-Aarteil S."/>
            <person name="Calhoun S."/>
            <person name="Kuo A."/>
            <person name="Mondo S."/>
            <person name="Pangilinan J."/>
            <person name="Riley R."/>
            <person name="Labutti K."/>
            <person name="Andreopoulos B."/>
            <person name="Lipzen A."/>
            <person name="Chen C."/>
            <person name="Yanf M."/>
            <person name="Daum C."/>
            <person name="Ng V."/>
            <person name="Clum A."/>
            <person name="Steindorff A."/>
            <person name="Ohm R."/>
            <person name="Martin F."/>
            <person name="Silar P."/>
            <person name="Natvig D."/>
            <person name="Lalanne C."/>
            <person name="Gautier V."/>
            <person name="Ament-Velasquez S.L."/>
            <person name="Kruys A."/>
            <person name="Hutchinson M.I."/>
            <person name="Powell A.J."/>
            <person name="Barry K."/>
            <person name="Miller A.N."/>
            <person name="Grigoriev I.V."/>
            <person name="Debuchy R."/>
            <person name="Gladieux P."/>
            <person name="Thoren M.H."/>
            <person name="Johannesson H."/>
        </authorList>
    </citation>
    <scope>NUCLEOTIDE SEQUENCE</scope>
    <source>
        <strain evidence="4">CBS 560.94</strain>
    </source>
</reference>
<organism evidence="4 5">
    <name type="scientific">Neurospora tetraspora</name>
    <dbReference type="NCBI Taxonomy" id="94610"/>
    <lineage>
        <taxon>Eukaryota</taxon>
        <taxon>Fungi</taxon>
        <taxon>Dikarya</taxon>
        <taxon>Ascomycota</taxon>
        <taxon>Pezizomycotina</taxon>
        <taxon>Sordariomycetes</taxon>
        <taxon>Sordariomycetidae</taxon>
        <taxon>Sordariales</taxon>
        <taxon>Sordariaceae</taxon>
        <taxon>Neurospora</taxon>
    </lineage>
</organism>
<protein>
    <submittedName>
        <fullName evidence="4">Aspartic peptidase domain-containing protein</fullName>
    </submittedName>
</protein>
<keyword evidence="2" id="KW-0732">Signal</keyword>
<comment type="caution">
    <text evidence="4">The sequence shown here is derived from an EMBL/GenBank/DDBJ whole genome shotgun (WGS) entry which is preliminary data.</text>
</comment>
<dbReference type="Proteomes" id="UP001278500">
    <property type="component" value="Unassembled WGS sequence"/>
</dbReference>
<comment type="similarity">
    <text evidence="1">Belongs to the peptidase A1 family.</text>
</comment>
<evidence type="ECO:0000259" key="3">
    <source>
        <dbReference type="PROSITE" id="PS51767"/>
    </source>
</evidence>
<dbReference type="EMBL" id="JAUEPP010000011">
    <property type="protein sequence ID" value="KAK3334419.1"/>
    <property type="molecule type" value="Genomic_DNA"/>
</dbReference>
<evidence type="ECO:0000256" key="2">
    <source>
        <dbReference type="SAM" id="SignalP"/>
    </source>
</evidence>
<dbReference type="InterPro" id="IPR001461">
    <property type="entry name" value="Aspartic_peptidase_A1"/>
</dbReference>
<dbReference type="SUPFAM" id="SSF50630">
    <property type="entry name" value="Acid proteases"/>
    <property type="match status" value="1"/>
</dbReference>
<gene>
    <name evidence="4" type="ORF">B0H65DRAFT_82711</name>
</gene>
<dbReference type="PANTHER" id="PTHR47966:SF65">
    <property type="entry name" value="ASPARTIC-TYPE ENDOPEPTIDASE"/>
    <property type="match status" value="1"/>
</dbReference>
<name>A0AAE0J029_9PEZI</name>
<dbReference type="PANTHER" id="PTHR47966">
    <property type="entry name" value="BETA-SITE APP-CLEAVING ENZYME, ISOFORM A-RELATED"/>
    <property type="match status" value="1"/>
</dbReference>
<evidence type="ECO:0000313" key="4">
    <source>
        <dbReference type="EMBL" id="KAK3334419.1"/>
    </source>
</evidence>
<dbReference type="InterPro" id="IPR021109">
    <property type="entry name" value="Peptidase_aspartic_dom_sf"/>
</dbReference>
<accession>A0AAE0J029</accession>
<feature type="signal peptide" evidence="2">
    <location>
        <begin position="1"/>
        <end position="23"/>
    </location>
</feature>